<comment type="caution">
    <text evidence="5">The sequence shown here is derived from an EMBL/GenBank/DDBJ whole genome shotgun (WGS) entry which is preliminary data.</text>
</comment>
<dbReference type="InterPro" id="IPR027417">
    <property type="entry name" value="P-loop_NTPase"/>
</dbReference>
<dbReference type="Proteomes" id="UP001162164">
    <property type="component" value="Unassembled WGS sequence"/>
</dbReference>
<name>A0ABQ9JDY2_9CUCU</name>
<dbReference type="Pfam" id="PF01926">
    <property type="entry name" value="MMR_HSR1"/>
    <property type="match status" value="1"/>
</dbReference>
<organism evidence="5 6">
    <name type="scientific">Molorchus minor</name>
    <dbReference type="NCBI Taxonomy" id="1323400"/>
    <lineage>
        <taxon>Eukaryota</taxon>
        <taxon>Metazoa</taxon>
        <taxon>Ecdysozoa</taxon>
        <taxon>Arthropoda</taxon>
        <taxon>Hexapoda</taxon>
        <taxon>Insecta</taxon>
        <taxon>Pterygota</taxon>
        <taxon>Neoptera</taxon>
        <taxon>Endopterygota</taxon>
        <taxon>Coleoptera</taxon>
        <taxon>Polyphaga</taxon>
        <taxon>Cucujiformia</taxon>
        <taxon>Chrysomeloidea</taxon>
        <taxon>Cerambycidae</taxon>
        <taxon>Lamiinae</taxon>
        <taxon>Monochamini</taxon>
        <taxon>Molorchus</taxon>
    </lineage>
</organism>
<proteinExistence type="predicted"/>
<feature type="domain" description="G" evidence="4">
    <location>
        <begin position="276"/>
        <end position="294"/>
    </location>
</feature>
<protein>
    <recommendedName>
        <fullName evidence="4">G domain-containing protein</fullName>
    </recommendedName>
</protein>
<gene>
    <name evidence="5" type="ORF">NQ317_002234</name>
</gene>
<evidence type="ECO:0000256" key="3">
    <source>
        <dbReference type="SAM" id="MobiDB-lite"/>
    </source>
</evidence>
<dbReference type="SUPFAM" id="SSF52540">
    <property type="entry name" value="P-loop containing nucleoside triphosphate hydrolases"/>
    <property type="match status" value="1"/>
</dbReference>
<keyword evidence="2" id="KW-0342">GTP-binding</keyword>
<evidence type="ECO:0000256" key="1">
    <source>
        <dbReference type="ARBA" id="ARBA00022741"/>
    </source>
</evidence>
<dbReference type="InterPro" id="IPR050755">
    <property type="entry name" value="TRAFAC_YlqF/YawG_RiboMat"/>
</dbReference>
<dbReference type="PANTHER" id="PTHR11089:SF30">
    <property type="entry name" value="GUANINE NUCLEOTIDE-BINDING PROTEIN-LIKE 3 HOMOLOG"/>
    <property type="match status" value="1"/>
</dbReference>
<reference evidence="5" key="1">
    <citation type="journal article" date="2023" name="Insect Mol. Biol.">
        <title>Genome sequencing provides insights into the evolution of gene families encoding plant cell wall-degrading enzymes in longhorned beetles.</title>
        <authorList>
            <person name="Shin N.R."/>
            <person name="Okamura Y."/>
            <person name="Kirsch R."/>
            <person name="Pauchet Y."/>
        </authorList>
    </citation>
    <scope>NUCLEOTIDE SEQUENCE</scope>
    <source>
        <strain evidence="5">MMC_N1</strain>
    </source>
</reference>
<accession>A0ABQ9JDY2</accession>
<feature type="region of interest" description="Disordered" evidence="3">
    <location>
        <begin position="48"/>
        <end position="80"/>
    </location>
</feature>
<evidence type="ECO:0000256" key="2">
    <source>
        <dbReference type="ARBA" id="ARBA00023134"/>
    </source>
</evidence>
<evidence type="ECO:0000313" key="6">
    <source>
        <dbReference type="Proteomes" id="UP001162164"/>
    </source>
</evidence>
<keyword evidence="1" id="KW-0547">Nucleotide-binding</keyword>
<feature type="compositionally biased region" description="Basic residues" evidence="3">
    <location>
        <begin position="48"/>
        <end position="73"/>
    </location>
</feature>
<evidence type="ECO:0000259" key="4">
    <source>
        <dbReference type="Pfam" id="PF01926"/>
    </source>
</evidence>
<dbReference type="Gene3D" id="3.40.50.300">
    <property type="entry name" value="P-loop containing nucleotide triphosphate hydrolases"/>
    <property type="match status" value="1"/>
</dbReference>
<dbReference type="PANTHER" id="PTHR11089">
    <property type="entry name" value="GTP-BINDING PROTEIN-RELATED"/>
    <property type="match status" value="1"/>
</dbReference>
<sequence>MAKFNLNIKWRKKFDNTIKKHGKRLRKTLRKINQNVIQIPNICPFKRGYSKRSRGYEKNKKRRKNRDRRKNKKQKDEEKSAKLGGGLEQLWIALRKRKFKISIVSILSADIIRCVDQIAQLDPAVAKVANAEARGKLHEHFSPEDIDKKHNINTENSLKQYYKEFKKVIEAADIILEIVDARDPLGTRCTQVEQAVRDMKGNKRLVVVLNKADLVPLVKISWKTIPAIAFKASTQIQNKRLGQRKFGKSDKILQGSSCVGAELLMSLLANYCRKQRVGVVGLPNVGKSSIINSLKEI</sequence>
<keyword evidence="6" id="KW-1185">Reference proteome</keyword>
<dbReference type="InterPro" id="IPR006073">
    <property type="entry name" value="GTP-bd"/>
</dbReference>
<evidence type="ECO:0000313" key="5">
    <source>
        <dbReference type="EMBL" id="KAJ8976185.1"/>
    </source>
</evidence>
<dbReference type="EMBL" id="JAPWTJ010000714">
    <property type="protein sequence ID" value="KAJ8976185.1"/>
    <property type="molecule type" value="Genomic_DNA"/>
</dbReference>